<feature type="coiled-coil region" evidence="8">
    <location>
        <begin position="125"/>
        <end position="163"/>
    </location>
</feature>
<evidence type="ECO:0000313" key="11">
    <source>
        <dbReference type="Proteomes" id="UP000011082"/>
    </source>
</evidence>
<evidence type="ECO:0000256" key="6">
    <source>
        <dbReference type="ARBA" id="ARBA00023242"/>
    </source>
</evidence>
<dbReference type="Pfam" id="PF02319">
    <property type="entry name" value="WHD_E2F_TDP"/>
    <property type="match status" value="1"/>
</dbReference>
<dbReference type="InterPro" id="IPR036388">
    <property type="entry name" value="WH-like_DNA-bd_sf"/>
</dbReference>
<dbReference type="HOGENOM" id="CLU_032091_4_1_1"/>
<comment type="similarity">
    <text evidence="2 7">Belongs to the E2F/DP family.</text>
</comment>
<keyword evidence="5 7" id="KW-0804">Transcription</keyword>
<evidence type="ECO:0000256" key="7">
    <source>
        <dbReference type="RuleBase" id="RU003796"/>
    </source>
</evidence>
<feature type="domain" description="E2F/DP family winged-helix DNA-binding" evidence="9">
    <location>
        <begin position="45"/>
        <end position="110"/>
    </location>
</feature>
<dbReference type="EMBL" id="JH370141">
    <property type="protein sequence ID" value="ELA41608.1"/>
    <property type="molecule type" value="Genomic_DNA"/>
</dbReference>
<evidence type="ECO:0000256" key="2">
    <source>
        <dbReference type="ARBA" id="ARBA00010940"/>
    </source>
</evidence>
<evidence type="ECO:0000256" key="1">
    <source>
        <dbReference type="ARBA" id="ARBA00004123"/>
    </source>
</evidence>
<keyword evidence="11" id="KW-1185">Reference proteome</keyword>
<dbReference type="GeneID" id="19882067"/>
<evidence type="ECO:0000313" key="10">
    <source>
        <dbReference type="EMBL" id="ELA41608.1"/>
    </source>
</evidence>
<evidence type="ECO:0000256" key="3">
    <source>
        <dbReference type="ARBA" id="ARBA00023015"/>
    </source>
</evidence>
<dbReference type="InterPro" id="IPR037241">
    <property type="entry name" value="E2F-DP_heterodim"/>
</dbReference>
<dbReference type="InterPro" id="IPR036390">
    <property type="entry name" value="WH_DNA-bd_sf"/>
</dbReference>
<evidence type="ECO:0000256" key="8">
    <source>
        <dbReference type="SAM" id="Coils"/>
    </source>
</evidence>
<organism evidence="10 11">
    <name type="scientific">Vittaforma corneae (strain ATCC 50505)</name>
    <name type="common">Microsporidian parasite</name>
    <name type="synonym">Nosema corneum</name>
    <dbReference type="NCBI Taxonomy" id="993615"/>
    <lineage>
        <taxon>Eukaryota</taxon>
        <taxon>Fungi</taxon>
        <taxon>Fungi incertae sedis</taxon>
        <taxon>Microsporidia</taxon>
        <taxon>Nosematidae</taxon>
        <taxon>Vittaforma</taxon>
    </lineage>
</organism>
<dbReference type="Proteomes" id="UP000011082">
    <property type="component" value="Unassembled WGS sequence"/>
</dbReference>
<dbReference type="Pfam" id="PF16421">
    <property type="entry name" value="E2F_CC-MB"/>
    <property type="match status" value="1"/>
</dbReference>
<dbReference type="Gene3D" id="6.10.250.540">
    <property type="match status" value="1"/>
</dbReference>
<keyword evidence="6 7" id="KW-0539">Nucleus</keyword>
<keyword evidence="3 7" id="KW-0805">Transcription regulation</keyword>
<dbReference type="OMA" id="XPSKIRI"/>
<sequence length="224" mass="25867">MKAEESPCIQNKKCEKKNSADIERLRERHSEAARSEGELCVSSKRDENSLFSLTKRFIKLIYSSPEQQINMTHAAEILQVCKRRIYDITNVLEGLGMISKWSVNSVKWIGGNADEILAIEGMDANENKQNRISRDEEELDNDIERLNREIAELSSNENNLENAYVTYDDLQNLKIFQNKLVFAVKAPGDTTMEYPRYQKGAYRLRLMAEKGQISVYYVNNETEK</sequence>
<dbReference type="GO" id="GO:0090575">
    <property type="term" value="C:RNA polymerase II transcription regulator complex"/>
    <property type="evidence" value="ECO:0007669"/>
    <property type="project" value="TreeGrafter"/>
</dbReference>
<dbReference type="STRING" id="993615.L2GL68"/>
<dbReference type="InParanoid" id="L2GL68"/>
<reference evidence="11" key="1">
    <citation type="submission" date="2011-05" db="EMBL/GenBank/DDBJ databases">
        <title>The genome sequence of Vittaforma corneae strain ATCC 50505.</title>
        <authorList>
            <consortium name="The Broad Institute Genome Sequencing Platform"/>
            <person name="Cuomo C."/>
            <person name="Didier E."/>
            <person name="Bowers L."/>
            <person name="Young S.K."/>
            <person name="Zeng Q."/>
            <person name="Gargeya S."/>
            <person name="Fitzgerald M."/>
            <person name="Haas B."/>
            <person name="Abouelleil A."/>
            <person name="Alvarado L."/>
            <person name="Arachchi H.M."/>
            <person name="Berlin A."/>
            <person name="Chapman S.B."/>
            <person name="Gearin G."/>
            <person name="Goldberg J."/>
            <person name="Griggs A."/>
            <person name="Gujja S."/>
            <person name="Hansen M."/>
            <person name="Heiman D."/>
            <person name="Howarth C."/>
            <person name="Larimer J."/>
            <person name="Lui A."/>
            <person name="MacDonald P.J.P."/>
            <person name="McCowen C."/>
            <person name="Montmayeur A."/>
            <person name="Murphy C."/>
            <person name="Neiman D."/>
            <person name="Pearson M."/>
            <person name="Priest M."/>
            <person name="Roberts A."/>
            <person name="Saif S."/>
            <person name="Shea T."/>
            <person name="Sisk P."/>
            <person name="Stolte C."/>
            <person name="Sykes S."/>
            <person name="Wortman J."/>
            <person name="Nusbaum C."/>
            <person name="Birren B."/>
        </authorList>
    </citation>
    <scope>NUCLEOTIDE SEQUENCE [LARGE SCALE GENOMIC DNA]</scope>
    <source>
        <strain evidence="11">ATCC 50505</strain>
    </source>
</reference>
<name>L2GL68_VITCO</name>
<dbReference type="GO" id="GO:0000981">
    <property type="term" value="F:DNA-binding transcription factor activity, RNA polymerase II-specific"/>
    <property type="evidence" value="ECO:0007669"/>
    <property type="project" value="TreeGrafter"/>
</dbReference>
<dbReference type="SMART" id="SM01372">
    <property type="entry name" value="E2F_TDP"/>
    <property type="match status" value="1"/>
</dbReference>
<evidence type="ECO:0000256" key="5">
    <source>
        <dbReference type="ARBA" id="ARBA00023163"/>
    </source>
</evidence>
<dbReference type="AlphaFoldDB" id="L2GL68"/>
<dbReference type="GO" id="GO:0000978">
    <property type="term" value="F:RNA polymerase II cis-regulatory region sequence-specific DNA binding"/>
    <property type="evidence" value="ECO:0007669"/>
    <property type="project" value="InterPro"/>
</dbReference>
<dbReference type="RefSeq" id="XP_007604802.1">
    <property type="nucleotide sequence ID" value="XM_007604740.1"/>
</dbReference>
<proteinExistence type="inferred from homology"/>
<accession>L2GL68</accession>
<dbReference type="GO" id="GO:0046983">
    <property type="term" value="F:protein dimerization activity"/>
    <property type="evidence" value="ECO:0007669"/>
    <property type="project" value="InterPro"/>
</dbReference>
<protein>
    <recommendedName>
        <fullName evidence="9">E2F/DP family winged-helix DNA-binding domain-containing protein</fullName>
    </recommendedName>
</protein>
<dbReference type="FunFam" id="1.10.10.10:FF:000458">
    <property type="entry name" value="E2F-like (Mammalian transcription factor)"/>
    <property type="match status" value="1"/>
</dbReference>
<evidence type="ECO:0000256" key="4">
    <source>
        <dbReference type="ARBA" id="ARBA00023125"/>
    </source>
</evidence>
<gene>
    <name evidence="10" type="ORF">VICG_01356</name>
</gene>
<keyword evidence="4 7" id="KW-0238">DNA-binding</keyword>
<dbReference type="Gene3D" id="1.10.10.10">
    <property type="entry name" value="Winged helix-like DNA-binding domain superfamily/Winged helix DNA-binding domain"/>
    <property type="match status" value="1"/>
</dbReference>
<dbReference type="VEuPathDB" id="MicrosporidiaDB:VICG_01356"/>
<dbReference type="SUPFAM" id="SSF46785">
    <property type="entry name" value="Winged helix' DNA-binding domain"/>
    <property type="match status" value="1"/>
</dbReference>
<dbReference type="InterPro" id="IPR015633">
    <property type="entry name" value="E2F"/>
</dbReference>
<dbReference type="SUPFAM" id="SSF144074">
    <property type="entry name" value="E2F-DP heterodimerization region"/>
    <property type="match status" value="1"/>
</dbReference>
<dbReference type="CDD" id="cd14660">
    <property type="entry name" value="E2F_DD"/>
    <property type="match status" value="1"/>
</dbReference>
<evidence type="ECO:0000259" key="9">
    <source>
        <dbReference type="SMART" id="SM01372"/>
    </source>
</evidence>
<dbReference type="PANTHER" id="PTHR12081">
    <property type="entry name" value="TRANSCRIPTION FACTOR E2F"/>
    <property type="match status" value="1"/>
</dbReference>
<dbReference type="InterPro" id="IPR032198">
    <property type="entry name" value="E2F_CC-MB"/>
</dbReference>
<dbReference type="InterPro" id="IPR003316">
    <property type="entry name" value="E2F_WHTH_DNA-bd_dom"/>
</dbReference>
<dbReference type="OrthoDB" id="1743261at2759"/>
<comment type="subcellular location">
    <subcellularLocation>
        <location evidence="1 7">Nucleus</location>
    </subcellularLocation>
</comment>
<dbReference type="PANTHER" id="PTHR12081:SF18">
    <property type="entry name" value="TRANSCRIPTION FACTOR E2F2-RELATED"/>
    <property type="match status" value="1"/>
</dbReference>
<keyword evidence="8" id="KW-0175">Coiled coil</keyword>